<gene>
    <name evidence="2" type="ORF">ACFSKX_07395</name>
</gene>
<dbReference type="CDD" id="cd00519">
    <property type="entry name" value="Lipase_3"/>
    <property type="match status" value="1"/>
</dbReference>
<feature type="domain" description="Fungal lipase-type" evidence="1">
    <location>
        <begin position="121"/>
        <end position="240"/>
    </location>
</feature>
<dbReference type="Gene3D" id="3.40.50.1820">
    <property type="entry name" value="alpha/beta hydrolase"/>
    <property type="match status" value="1"/>
</dbReference>
<dbReference type="PANTHER" id="PTHR45856:SF24">
    <property type="entry name" value="FUNGAL LIPASE-LIKE DOMAIN-CONTAINING PROTEIN"/>
    <property type="match status" value="1"/>
</dbReference>
<dbReference type="InterPro" id="IPR029058">
    <property type="entry name" value="AB_hydrolase_fold"/>
</dbReference>
<dbReference type="SUPFAM" id="SSF53474">
    <property type="entry name" value="alpha/beta-Hydrolases"/>
    <property type="match status" value="1"/>
</dbReference>
<evidence type="ECO:0000259" key="1">
    <source>
        <dbReference type="Pfam" id="PF01764"/>
    </source>
</evidence>
<keyword evidence="3" id="KW-1185">Reference proteome</keyword>
<dbReference type="RefSeq" id="WP_265720092.1">
    <property type="nucleotide sequence ID" value="NZ_JAPIVK010000001.1"/>
</dbReference>
<dbReference type="Pfam" id="PF01764">
    <property type="entry name" value="Lipase_3"/>
    <property type="match status" value="1"/>
</dbReference>
<comment type="caution">
    <text evidence="2">The sequence shown here is derived from an EMBL/GenBank/DDBJ whole genome shotgun (WGS) entry which is preliminary data.</text>
</comment>
<sequence length="383" mass="43251">MNYFEGMKHLPGLPVGRAAYSDRMAYIGAELSRLVYEPFTPDANLTGILQKLGRASNDTERRELLAAWSARLQSSNCQLEDGIRRILRQNHFEPIAFYDVSETQAFLARMDEGPGRKVLMLCFRGTEITPRDIATDLKFPLTPADGRGRIHTGFKQAFERIREQLQRDLAKHIDCPLYTFGHSLGGALALISTRELNPSGNGATYVYGTPRTGDWHYFSRVKTPIYRLEIGGDPVPMIPFGYGLNGFLALIRLIPLNGTLQIAHWLQHRLLGYCHTGFRIFIKHAPNELDANNIGYRKMRVDQSVNIFWRLRCITRAWLRTLPSLRGIAGFHSIALYSDMLKAHMLRRNLDQLKAADEAGKVVLQDSEQGDAVPEVETGSAEH</sequence>
<organism evidence="2 3">
    <name type="scientific">Microbulbifer halophilus</name>
    <dbReference type="NCBI Taxonomy" id="453963"/>
    <lineage>
        <taxon>Bacteria</taxon>
        <taxon>Pseudomonadati</taxon>
        <taxon>Pseudomonadota</taxon>
        <taxon>Gammaproteobacteria</taxon>
        <taxon>Cellvibrionales</taxon>
        <taxon>Microbulbiferaceae</taxon>
        <taxon>Microbulbifer</taxon>
    </lineage>
</organism>
<accession>A0ABW5EAB2</accession>
<name>A0ABW5EAB2_9GAMM</name>
<evidence type="ECO:0000313" key="3">
    <source>
        <dbReference type="Proteomes" id="UP001597425"/>
    </source>
</evidence>
<dbReference type="InterPro" id="IPR002921">
    <property type="entry name" value="Fungal_lipase-type"/>
</dbReference>
<protein>
    <submittedName>
        <fullName evidence="2">Lipase family protein</fullName>
    </submittedName>
</protein>
<dbReference type="Proteomes" id="UP001597425">
    <property type="component" value="Unassembled WGS sequence"/>
</dbReference>
<evidence type="ECO:0000313" key="2">
    <source>
        <dbReference type="EMBL" id="MFD2310242.1"/>
    </source>
</evidence>
<dbReference type="PANTHER" id="PTHR45856">
    <property type="entry name" value="ALPHA/BETA-HYDROLASES SUPERFAMILY PROTEIN"/>
    <property type="match status" value="1"/>
</dbReference>
<proteinExistence type="predicted"/>
<dbReference type="InterPro" id="IPR051218">
    <property type="entry name" value="Sec_MonoDiacylglyc_Lipase"/>
</dbReference>
<reference evidence="3" key="1">
    <citation type="journal article" date="2019" name="Int. J. Syst. Evol. Microbiol.">
        <title>The Global Catalogue of Microorganisms (GCM) 10K type strain sequencing project: providing services to taxonomists for standard genome sequencing and annotation.</title>
        <authorList>
            <consortium name="The Broad Institute Genomics Platform"/>
            <consortium name="The Broad Institute Genome Sequencing Center for Infectious Disease"/>
            <person name="Wu L."/>
            <person name="Ma J."/>
        </authorList>
    </citation>
    <scope>NUCLEOTIDE SEQUENCE [LARGE SCALE GENOMIC DNA]</scope>
    <source>
        <strain evidence="3">KCTC 12848</strain>
    </source>
</reference>
<dbReference type="EMBL" id="JBHUJD010000007">
    <property type="protein sequence ID" value="MFD2310242.1"/>
    <property type="molecule type" value="Genomic_DNA"/>
</dbReference>